<name>A0A917ATH0_9MICC</name>
<proteinExistence type="predicted"/>
<evidence type="ECO:0000313" key="2">
    <source>
        <dbReference type="Proteomes" id="UP000633136"/>
    </source>
</evidence>
<sequence>MNRILFDGDHVVVKPRGWAKIFGFRRELRLQASNVRHVAADSGIGSRGPESRLMGTSLPGRYMGTFLAEGRASYWNVRDPRQNIVLELVNEGFRKAVLTVEDPEGEERRIRSFLAEHRQ</sequence>
<organism evidence="1 2">
    <name type="scientific">Nesterenkonia cremea</name>
    <dbReference type="NCBI Taxonomy" id="1882340"/>
    <lineage>
        <taxon>Bacteria</taxon>
        <taxon>Bacillati</taxon>
        <taxon>Actinomycetota</taxon>
        <taxon>Actinomycetes</taxon>
        <taxon>Micrococcales</taxon>
        <taxon>Micrococcaceae</taxon>
        <taxon>Nesterenkonia</taxon>
    </lineage>
</organism>
<reference evidence="1" key="2">
    <citation type="submission" date="2020-09" db="EMBL/GenBank/DDBJ databases">
        <authorList>
            <person name="Sun Q."/>
            <person name="Zhou Y."/>
        </authorList>
    </citation>
    <scope>NUCLEOTIDE SEQUENCE</scope>
    <source>
        <strain evidence="1">CGMCC 1.15388</strain>
    </source>
</reference>
<evidence type="ECO:0000313" key="1">
    <source>
        <dbReference type="EMBL" id="GGE73079.1"/>
    </source>
</evidence>
<dbReference type="EMBL" id="BMIS01000009">
    <property type="protein sequence ID" value="GGE73079.1"/>
    <property type="molecule type" value="Genomic_DNA"/>
</dbReference>
<comment type="caution">
    <text evidence="1">The sequence shown here is derived from an EMBL/GenBank/DDBJ whole genome shotgun (WGS) entry which is preliminary data.</text>
</comment>
<keyword evidence="2" id="KW-1185">Reference proteome</keyword>
<reference evidence="1" key="1">
    <citation type="journal article" date="2014" name="Int. J. Syst. Evol. Microbiol.">
        <title>Complete genome sequence of Corynebacterium casei LMG S-19264T (=DSM 44701T), isolated from a smear-ripened cheese.</title>
        <authorList>
            <consortium name="US DOE Joint Genome Institute (JGI-PGF)"/>
            <person name="Walter F."/>
            <person name="Albersmeier A."/>
            <person name="Kalinowski J."/>
            <person name="Ruckert C."/>
        </authorList>
    </citation>
    <scope>NUCLEOTIDE SEQUENCE</scope>
    <source>
        <strain evidence="1">CGMCC 1.15388</strain>
    </source>
</reference>
<dbReference type="Proteomes" id="UP000633136">
    <property type="component" value="Unassembled WGS sequence"/>
</dbReference>
<gene>
    <name evidence="1" type="ORF">GCM10011401_20180</name>
</gene>
<dbReference type="AlphaFoldDB" id="A0A917ATH0"/>
<protein>
    <submittedName>
        <fullName evidence="1">Uncharacterized protein</fullName>
    </submittedName>
</protein>
<accession>A0A917ATH0</accession>